<dbReference type="GO" id="GO:0000156">
    <property type="term" value="F:phosphorelay response regulator activity"/>
    <property type="evidence" value="ECO:0007669"/>
    <property type="project" value="TreeGrafter"/>
</dbReference>
<dbReference type="PANTHER" id="PTHR42878:SF3">
    <property type="entry name" value="HISTIDINE PROTEIN KINASE SAES"/>
    <property type="match status" value="1"/>
</dbReference>
<evidence type="ECO:0000259" key="13">
    <source>
        <dbReference type="PROSITE" id="PS50885"/>
    </source>
</evidence>
<feature type="transmembrane region" description="Helical" evidence="10">
    <location>
        <begin position="9"/>
        <end position="29"/>
    </location>
</feature>
<dbReference type="PROSITE" id="PS50112">
    <property type="entry name" value="PAS"/>
    <property type="match status" value="1"/>
</dbReference>
<evidence type="ECO:0000256" key="5">
    <source>
        <dbReference type="ARBA" id="ARBA00022679"/>
    </source>
</evidence>
<name>A0A926DQP7_9FIRM</name>
<dbReference type="EC" id="2.7.13.3" evidence="3"/>
<dbReference type="PROSITE" id="PS50109">
    <property type="entry name" value="HIS_KIN"/>
    <property type="match status" value="1"/>
</dbReference>
<dbReference type="SMART" id="SM00388">
    <property type="entry name" value="HisKA"/>
    <property type="match status" value="1"/>
</dbReference>
<sequence>MGSIKWKLVLLYVILVVFVIVISGVYIVVNIQQSEYNDTYKELEYTAKRITETLMMAGTDENKTVTDMFKDVISALMLESINMESKYIYLLDENGNAIYYRDEPLSAADRSSRTIIDAMDGKTTTKLYVHQISVPLGDGSPNTVTVGDYAAAFHVSEAGGTDKLYILFLRQSMAEVQETMKNTTMIIIASSIIGILISGVLAYFLASSISRPIQRLTRKTQEMAKGNLDITTKKMLPHALEAQDELDELENNFNYMAQELSKMLREVNSEKNKLSTVFAHMADGLVVYDLNGNVIHFNPAARRLMGRRIMKSSFSQIFSPLSLEALLQRGNDTYSQMIQFQDSYINAVFAAYMDEERQSAGLIVVLQDMTEQKQLEEMQKEFVANVSHELRTPITTIKSYVETLLDGEAQDPEILSNFLGVINNESDRMAGLITELLELSRIDSRQVKLKIESVNLAQLVEDSVLRHQIHAEKKSQTLLYETPDVECWIQGDPSRMEQVFRNLIINAVKYSPPEATIRVGIRVDESKRQARVYVRDNGIGIEPKERDRIFERFYRVDKARSRSMGGTGLGLSIAKEIMELHGGSIQVDSIYGKGSTFWLTFPFESRREDMEEK</sequence>
<dbReference type="FunFam" id="1.10.287.130:FF:000001">
    <property type="entry name" value="Two-component sensor histidine kinase"/>
    <property type="match status" value="1"/>
</dbReference>
<reference evidence="14" key="1">
    <citation type="submission" date="2020-08" db="EMBL/GenBank/DDBJ databases">
        <title>Genome public.</title>
        <authorList>
            <person name="Liu C."/>
            <person name="Sun Q."/>
        </authorList>
    </citation>
    <scope>NUCLEOTIDE SEQUENCE</scope>
    <source>
        <strain evidence="14">NSJ-32</strain>
    </source>
</reference>
<organism evidence="14 15">
    <name type="scientific">Bianquea renquensis</name>
    <dbReference type="NCBI Taxonomy" id="2763661"/>
    <lineage>
        <taxon>Bacteria</taxon>
        <taxon>Bacillati</taxon>
        <taxon>Bacillota</taxon>
        <taxon>Clostridia</taxon>
        <taxon>Eubacteriales</taxon>
        <taxon>Bianqueaceae</taxon>
        <taxon>Bianquea</taxon>
    </lineage>
</organism>
<dbReference type="Pfam" id="PF13188">
    <property type="entry name" value="PAS_8"/>
    <property type="match status" value="1"/>
</dbReference>
<dbReference type="InterPro" id="IPR003660">
    <property type="entry name" value="HAMP_dom"/>
</dbReference>
<dbReference type="GO" id="GO:0030295">
    <property type="term" value="F:protein kinase activator activity"/>
    <property type="evidence" value="ECO:0007669"/>
    <property type="project" value="TreeGrafter"/>
</dbReference>
<dbReference type="SMART" id="SM00091">
    <property type="entry name" value="PAS"/>
    <property type="match status" value="1"/>
</dbReference>
<accession>A0A926DQP7</accession>
<dbReference type="GO" id="GO:0000155">
    <property type="term" value="F:phosphorelay sensor kinase activity"/>
    <property type="evidence" value="ECO:0007669"/>
    <property type="project" value="InterPro"/>
</dbReference>
<evidence type="ECO:0000256" key="9">
    <source>
        <dbReference type="SAM" id="Coils"/>
    </source>
</evidence>
<evidence type="ECO:0000256" key="1">
    <source>
        <dbReference type="ARBA" id="ARBA00000085"/>
    </source>
</evidence>
<dbReference type="CDD" id="cd00082">
    <property type="entry name" value="HisKA"/>
    <property type="match status" value="1"/>
</dbReference>
<feature type="transmembrane region" description="Helical" evidence="10">
    <location>
        <begin position="185"/>
        <end position="206"/>
    </location>
</feature>
<dbReference type="SMART" id="SM00387">
    <property type="entry name" value="HATPase_c"/>
    <property type="match status" value="1"/>
</dbReference>
<dbReference type="InterPro" id="IPR005467">
    <property type="entry name" value="His_kinase_dom"/>
</dbReference>
<evidence type="ECO:0000256" key="4">
    <source>
        <dbReference type="ARBA" id="ARBA00022553"/>
    </source>
</evidence>
<keyword evidence="7" id="KW-0902">Two-component regulatory system</keyword>
<dbReference type="CDD" id="cd00130">
    <property type="entry name" value="PAS"/>
    <property type="match status" value="1"/>
</dbReference>
<evidence type="ECO:0000259" key="11">
    <source>
        <dbReference type="PROSITE" id="PS50109"/>
    </source>
</evidence>
<dbReference type="InterPro" id="IPR003661">
    <property type="entry name" value="HisK_dim/P_dom"/>
</dbReference>
<dbReference type="InterPro" id="IPR036097">
    <property type="entry name" value="HisK_dim/P_sf"/>
</dbReference>
<evidence type="ECO:0000256" key="2">
    <source>
        <dbReference type="ARBA" id="ARBA00004370"/>
    </source>
</evidence>
<feature type="domain" description="Histidine kinase" evidence="11">
    <location>
        <begin position="385"/>
        <end position="605"/>
    </location>
</feature>
<dbReference type="Gene3D" id="3.30.565.10">
    <property type="entry name" value="Histidine kinase-like ATPase, C-terminal domain"/>
    <property type="match status" value="1"/>
</dbReference>
<dbReference type="GO" id="GO:0007234">
    <property type="term" value="P:osmosensory signaling via phosphorelay pathway"/>
    <property type="evidence" value="ECO:0007669"/>
    <property type="project" value="TreeGrafter"/>
</dbReference>
<dbReference type="FunFam" id="3.30.565.10:FF:000006">
    <property type="entry name" value="Sensor histidine kinase WalK"/>
    <property type="match status" value="1"/>
</dbReference>
<dbReference type="PRINTS" id="PR00344">
    <property type="entry name" value="BCTRLSENSOR"/>
</dbReference>
<keyword evidence="10" id="KW-1133">Transmembrane helix</keyword>
<dbReference type="InterPro" id="IPR003594">
    <property type="entry name" value="HATPase_dom"/>
</dbReference>
<dbReference type="Gene3D" id="6.10.340.10">
    <property type="match status" value="1"/>
</dbReference>
<evidence type="ECO:0000256" key="6">
    <source>
        <dbReference type="ARBA" id="ARBA00022777"/>
    </source>
</evidence>
<keyword evidence="6" id="KW-0418">Kinase</keyword>
<dbReference type="AlphaFoldDB" id="A0A926DQP7"/>
<dbReference type="InterPro" id="IPR004358">
    <property type="entry name" value="Sig_transdc_His_kin-like_C"/>
</dbReference>
<dbReference type="InterPro" id="IPR050351">
    <property type="entry name" value="BphY/WalK/GraS-like"/>
</dbReference>
<dbReference type="SUPFAM" id="SSF55874">
    <property type="entry name" value="ATPase domain of HSP90 chaperone/DNA topoisomerase II/histidine kinase"/>
    <property type="match status" value="1"/>
</dbReference>
<dbReference type="SUPFAM" id="SSF47384">
    <property type="entry name" value="Homodimeric domain of signal transducing histidine kinase"/>
    <property type="match status" value="1"/>
</dbReference>
<keyword evidence="5" id="KW-0808">Transferase</keyword>
<dbReference type="GO" id="GO:0016020">
    <property type="term" value="C:membrane"/>
    <property type="evidence" value="ECO:0007669"/>
    <property type="project" value="UniProtKB-SubCell"/>
</dbReference>
<dbReference type="InterPro" id="IPR000014">
    <property type="entry name" value="PAS"/>
</dbReference>
<dbReference type="Pfam" id="PF00512">
    <property type="entry name" value="HisKA"/>
    <property type="match status" value="1"/>
</dbReference>
<evidence type="ECO:0000256" key="8">
    <source>
        <dbReference type="ARBA" id="ARBA00023136"/>
    </source>
</evidence>
<evidence type="ECO:0000256" key="10">
    <source>
        <dbReference type="SAM" id="Phobius"/>
    </source>
</evidence>
<feature type="domain" description="PAS" evidence="12">
    <location>
        <begin position="270"/>
        <end position="306"/>
    </location>
</feature>
<dbReference type="SMART" id="SM00304">
    <property type="entry name" value="HAMP"/>
    <property type="match status" value="1"/>
</dbReference>
<dbReference type="InterPro" id="IPR035965">
    <property type="entry name" value="PAS-like_dom_sf"/>
</dbReference>
<feature type="domain" description="HAMP" evidence="13">
    <location>
        <begin position="207"/>
        <end position="265"/>
    </location>
</feature>
<comment type="subcellular location">
    <subcellularLocation>
        <location evidence="2">Membrane</location>
    </subcellularLocation>
</comment>
<dbReference type="CDD" id="cd00075">
    <property type="entry name" value="HATPase"/>
    <property type="match status" value="1"/>
</dbReference>
<feature type="coiled-coil region" evidence="9">
    <location>
        <begin position="239"/>
        <end position="277"/>
    </location>
</feature>
<dbReference type="Proteomes" id="UP000657006">
    <property type="component" value="Unassembled WGS sequence"/>
</dbReference>
<keyword evidence="8 10" id="KW-0472">Membrane</keyword>
<dbReference type="EMBL" id="JACRSQ010000002">
    <property type="protein sequence ID" value="MBC8542293.1"/>
    <property type="molecule type" value="Genomic_DNA"/>
</dbReference>
<dbReference type="CDD" id="cd06225">
    <property type="entry name" value="HAMP"/>
    <property type="match status" value="1"/>
</dbReference>
<evidence type="ECO:0000256" key="3">
    <source>
        <dbReference type="ARBA" id="ARBA00012438"/>
    </source>
</evidence>
<dbReference type="PROSITE" id="PS50885">
    <property type="entry name" value="HAMP"/>
    <property type="match status" value="1"/>
</dbReference>
<evidence type="ECO:0000313" key="15">
    <source>
        <dbReference type="Proteomes" id="UP000657006"/>
    </source>
</evidence>
<dbReference type="SUPFAM" id="SSF55785">
    <property type="entry name" value="PYP-like sensor domain (PAS domain)"/>
    <property type="match status" value="1"/>
</dbReference>
<dbReference type="Gene3D" id="3.30.450.20">
    <property type="entry name" value="PAS domain"/>
    <property type="match status" value="1"/>
</dbReference>
<comment type="catalytic activity">
    <reaction evidence="1">
        <text>ATP + protein L-histidine = ADP + protein N-phospho-L-histidine.</text>
        <dbReference type="EC" id="2.7.13.3"/>
    </reaction>
</comment>
<dbReference type="RefSeq" id="WP_177719643.1">
    <property type="nucleotide sequence ID" value="NZ_JACRSQ010000002.1"/>
</dbReference>
<keyword evidence="10" id="KW-0812">Transmembrane</keyword>
<protein>
    <recommendedName>
        <fullName evidence="3">histidine kinase</fullName>
        <ecNumber evidence="3">2.7.13.3</ecNumber>
    </recommendedName>
</protein>
<keyword evidence="9" id="KW-0175">Coiled coil</keyword>
<comment type="caution">
    <text evidence="14">The sequence shown here is derived from an EMBL/GenBank/DDBJ whole genome shotgun (WGS) entry which is preliminary data.</text>
</comment>
<dbReference type="InterPro" id="IPR036890">
    <property type="entry name" value="HATPase_C_sf"/>
</dbReference>
<dbReference type="Pfam" id="PF02518">
    <property type="entry name" value="HATPase_c"/>
    <property type="match status" value="1"/>
</dbReference>
<evidence type="ECO:0000313" key="14">
    <source>
        <dbReference type="EMBL" id="MBC8542293.1"/>
    </source>
</evidence>
<keyword evidence="15" id="KW-1185">Reference proteome</keyword>
<keyword evidence="4" id="KW-0597">Phosphoprotein</keyword>
<evidence type="ECO:0000256" key="7">
    <source>
        <dbReference type="ARBA" id="ARBA00023012"/>
    </source>
</evidence>
<proteinExistence type="predicted"/>
<dbReference type="Gene3D" id="1.10.287.130">
    <property type="match status" value="1"/>
</dbReference>
<gene>
    <name evidence="14" type="ORF">H8730_01865</name>
</gene>
<dbReference type="Pfam" id="PF00672">
    <property type="entry name" value="HAMP"/>
    <property type="match status" value="1"/>
</dbReference>
<dbReference type="SUPFAM" id="SSF158472">
    <property type="entry name" value="HAMP domain-like"/>
    <property type="match status" value="1"/>
</dbReference>
<dbReference type="PANTHER" id="PTHR42878">
    <property type="entry name" value="TWO-COMPONENT HISTIDINE KINASE"/>
    <property type="match status" value="1"/>
</dbReference>
<evidence type="ECO:0000259" key="12">
    <source>
        <dbReference type="PROSITE" id="PS50112"/>
    </source>
</evidence>